<dbReference type="GO" id="GO:0010468">
    <property type="term" value="P:regulation of gene expression"/>
    <property type="evidence" value="ECO:0007669"/>
    <property type="project" value="InterPro"/>
</dbReference>
<dbReference type="RefSeq" id="WP_059314604.1">
    <property type="nucleotide sequence ID" value="NZ_CP013987.1"/>
</dbReference>
<dbReference type="InterPro" id="IPR007820">
    <property type="entry name" value="AbrB_fam"/>
</dbReference>
<dbReference type="PANTHER" id="PTHR38457">
    <property type="entry name" value="REGULATOR ABRB-RELATED"/>
    <property type="match status" value="1"/>
</dbReference>
<feature type="transmembrane region" description="Helical" evidence="1">
    <location>
        <begin position="85"/>
        <end position="107"/>
    </location>
</feature>
<feature type="transmembrane region" description="Helical" evidence="1">
    <location>
        <begin position="20"/>
        <end position="49"/>
    </location>
</feature>
<feature type="transmembrane region" description="Helical" evidence="1">
    <location>
        <begin position="265"/>
        <end position="290"/>
    </location>
</feature>
<protein>
    <recommendedName>
        <fullName evidence="4">AbrB family transcriptional regulator</fullName>
    </recommendedName>
</protein>
<dbReference type="OrthoDB" id="8527964at2"/>
<feature type="transmembrane region" description="Helical" evidence="1">
    <location>
        <begin position="310"/>
        <end position="333"/>
    </location>
</feature>
<evidence type="ECO:0000313" key="3">
    <source>
        <dbReference type="Proteomes" id="UP000064137"/>
    </source>
</evidence>
<dbReference type="Proteomes" id="UP000064137">
    <property type="component" value="Chromosome"/>
</dbReference>
<evidence type="ECO:0008006" key="4">
    <source>
        <dbReference type="Google" id="ProtNLM"/>
    </source>
</evidence>
<keyword evidence="1" id="KW-1133">Transmembrane helix</keyword>
<dbReference type="AlphaFoldDB" id="A0A0U4VZ78"/>
<dbReference type="KEGG" id="por:APT59_09415"/>
<dbReference type="GO" id="GO:0016020">
    <property type="term" value="C:membrane"/>
    <property type="evidence" value="ECO:0007669"/>
    <property type="project" value="InterPro"/>
</dbReference>
<evidence type="ECO:0000256" key="1">
    <source>
        <dbReference type="SAM" id="Phobius"/>
    </source>
</evidence>
<dbReference type="InterPro" id="IPR017516">
    <property type="entry name" value="AbrB_dup"/>
</dbReference>
<dbReference type="NCBIfam" id="TIGR03082">
    <property type="entry name" value="Gneg_AbrB_dup"/>
    <property type="match status" value="2"/>
</dbReference>
<gene>
    <name evidence="2" type="ORF">APT59_09415</name>
</gene>
<reference evidence="2 3" key="1">
    <citation type="submission" date="2016-01" db="EMBL/GenBank/DDBJ databases">
        <title>Annotation of Pseudomonas oryzihabitans USDA-ARS-USMARC-56511.</title>
        <authorList>
            <person name="Harhay G.P."/>
            <person name="Harhay D.M."/>
            <person name="Smith T.P.L."/>
            <person name="Bono J.L."/>
            <person name="Heaton M.P."/>
            <person name="Clawson M.L."/>
            <person name="Chitko-Mckown C.G."/>
            <person name="Capik S.F."/>
            <person name="DeDonder K.D."/>
            <person name="Apley M.D."/>
            <person name="Lubbers B.V."/>
            <person name="White B.J."/>
            <person name="Larson R.L."/>
        </authorList>
    </citation>
    <scope>NUCLEOTIDE SEQUENCE [LARGE SCALE GENOMIC DNA]</scope>
    <source>
        <strain evidence="2 3">USDA-ARS-USMARC-56511</strain>
    </source>
</reference>
<feature type="transmembrane region" description="Helical" evidence="1">
    <location>
        <begin position="61"/>
        <end position="79"/>
    </location>
</feature>
<feature type="transmembrane region" description="Helical" evidence="1">
    <location>
        <begin position="151"/>
        <end position="169"/>
    </location>
</feature>
<name>A0A0U4VZ78_9PSED</name>
<dbReference type="Pfam" id="PF05145">
    <property type="entry name" value="AbrB"/>
    <property type="match status" value="1"/>
</dbReference>
<sequence length="353" mass="38077">MSTSRFAPCPWWPTPFVGLLGGWLASLVHWPLPWITGALIAVTLCRCLGWRITAIPHGRPAGQWLIATAIGLHFTPAVLTEVVRHLPLIALAAVATLLLALVGITAVQRLGTERKTAFFAFMPANFAEMINLAERHGADAPKVAAAHTLRLVIIVLVVPPAMLWGVPGIAQAAHVPPPPDWRWLAPLLAAGLVAALAWKRRGWPNPWMFGPLALCCLVTASSGLVTSLPPTLSHLAQVLIGVTLGCHFDRAFFRRSPRFLLLATLYTLLCLAATFLIAWLLAQVFALPFTTLGLGMTPGSTTEMYLTAEALGLGVGTVTAMQILRLVVVMAVAEPLYRRWCARSAEPVTRESP</sequence>
<dbReference type="PANTHER" id="PTHR38457:SF1">
    <property type="entry name" value="REGULATOR ABRB-RELATED"/>
    <property type="match status" value="1"/>
</dbReference>
<proteinExistence type="predicted"/>
<dbReference type="EMBL" id="CP013987">
    <property type="protein sequence ID" value="ALZ84408.1"/>
    <property type="molecule type" value="Genomic_DNA"/>
</dbReference>
<evidence type="ECO:0000313" key="2">
    <source>
        <dbReference type="EMBL" id="ALZ84408.1"/>
    </source>
</evidence>
<dbReference type="PIRSF" id="PIRSF038991">
    <property type="entry name" value="Protein_AbrB"/>
    <property type="match status" value="1"/>
</dbReference>
<keyword evidence="1" id="KW-0472">Membrane</keyword>
<organism evidence="2 3">
    <name type="scientific">Pseudomonas oryzihabitans</name>
    <dbReference type="NCBI Taxonomy" id="47885"/>
    <lineage>
        <taxon>Bacteria</taxon>
        <taxon>Pseudomonadati</taxon>
        <taxon>Pseudomonadota</taxon>
        <taxon>Gammaproteobacteria</taxon>
        <taxon>Pseudomonadales</taxon>
        <taxon>Pseudomonadaceae</taxon>
        <taxon>Pseudomonas</taxon>
    </lineage>
</organism>
<keyword evidence="1" id="KW-0812">Transmembrane</keyword>
<feature type="transmembrane region" description="Helical" evidence="1">
    <location>
        <begin position="181"/>
        <end position="198"/>
    </location>
</feature>
<accession>A0A0U4VZ78</accession>